<evidence type="ECO:0000256" key="5">
    <source>
        <dbReference type="ARBA" id="ARBA00022729"/>
    </source>
</evidence>
<dbReference type="InterPro" id="IPR000203">
    <property type="entry name" value="GPS"/>
</dbReference>
<dbReference type="Pfam" id="PF01825">
    <property type="entry name" value="GPS"/>
    <property type="match status" value="1"/>
</dbReference>
<dbReference type="PROSITE" id="PS00650">
    <property type="entry name" value="G_PROTEIN_RECEP_F2_2"/>
    <property type="match status" value="1"/>
</dbReference>
<keyword evidence="6 17" id="KW-1133">Transmembrane helix</keyword>
<comment type="subcellular location">
    <subcellularLocation>
        <location evidence="1">Cell membrane</location>
        <topology evidence="1">Multi-pass membrane protein</topology>
    </subcellularLocation>
    <subcellularLocation>
        <location evidence="14">Synaptic cell membrane</location>
    </subcellularLocation>
</comment>
<evidence type="ECO:0000256" key="12">
    <source>
        <dbReference type="ARBA" id="ARBA00023180"/>
    </source>
</evidence>
<dbReference type="Pfam" id="PF00002">
    <property type="entry name" value="7tm_2"/>
    <property type="match status" value="1"/>
</dbReference>
<feature type="region of interest" description="Disordered" evidence="16">
    <location>
        <begin position="23"/>
        <end position="81"/>
    </location>
</feature>
<evidence type="ECO:0000256" key="4">
    <source>
        <dbReference type="ARBA" id="ARBA00022692"/>
    </source>
</evidence>
<feature type="disulfide bond" evidence="15">
    <location>
        <begin position="203"/>
        <end position="385"/>
    </location>
</feature>
<dbReference type="InterPro" id="IPR057244">
    <property type="entry name" value="GAIN_B"/>
</dbReference>
<dbReference type="InterPro" id="IPR003334">
    <property type="entry name" value="GPCR_2_latrophilin_rcpt_C"/>
</dbReference>
<feature type="signal peptide" evidence="18">
    <location>
        <begin position="1"/>
        <end position="19"/>
    </location>
</feature>
<dbReference type="GeneID" id="110133976"/>
<feature type="transmembrane region" description="Helical" evidence="17">
    <location>
        <begin position="988"/>
        <end position="1010"/>
    </location>
</feature>
<evidence type="ECO:0000256" key="13">
    <source>
        <dbReference type="ARBA" id="ARBA00023224"/>
    </source>
</evidence>
<dbReference type="CDD" id="cd16005">
    <property type="entry name" value="7tmB2_Latrophilin-3"/>
    <property type="match status" value="1"/>
</dbReference>
<feature type="transmembrane region" description="Helical" evidence="17">
    <location>
        <begin position="1115"/>
        <end position="1138"/>
    </location>
</feature>
<keyword evidence="4 17" id="KW-0812">Transmembrane</keyword>
<dbReference type="SMART" id="SM00303">
    <property type="entry name" value="GPS"/>
    <property type="match status" value="1"/>
</dbReference>
<evidence type="ECO:0000256" key="16">
    <source>
        <dbReference type="SAM" id="MobiDB-lite"/>
    </source>
</evidence>
<dbReference type="InterPro" id="IPR017983">
    <property type="entry name" value="GPCR_2_secretin-like_CS"/>
</dbReference>
<feature type="region of interest" description="Disordered" evidence="16">
    <location>
        <begin position="1187"/>
        <end position="1210"/>
    </location>
</feature>
<dbReference type="PANTHER" id="PTHR12011:SF60">
    <property type="entry name" value="ADHESION G PROTEIN-COUPLED RECEPTOR L3"/>
    <property type="match status" value="1"/>
</dbReference>
<feature type="compositionally biased region" description="Low complexity" evidence="16">
    <location>
        <begin position="494"/>
        <end position="516"/>
    </location>
</feature>
<dbReference type="Proteomes" id="UP001652640">
    <property type="component" value="Chromosome 29"/>
</dbReference>
<evidence type="ECO:0000313" key="24">
    <source>
        <dbReference type="Proteomes" id="UP001652640"/>
    </source>
</evidence>
<evidence type="ECO:0000256" key="3">
    <source>
        <dbReference type="ARBA" id="ARBA00022553"/>
    </source>
</evidence>
<dbReference type="InterPro" id="IPR000832">
    <property type="entry name" value="GPCR_2_secretin-like"/>
</dbReference>
<dbReference type="PROSITE" id="PS50261">
    <property type="entry name" value="G_PROTEIN_RECEP_F2_4"/>
    <property type="match status" value="1"/>
</dbReference>
<dbReference type="Gene3D" id="1.20.1070.10">
    <property type="entry name" value="Rhodopsin 7-helix transmembrane proteins"/>
    <property type="match status" value="1"/>
</dbReference>
<evidence type="ECO:0000313" key="25">
    <source>
        <dbReference type="RefSeq" id="XP_070314476.1"/>
    </source>
</evidence>
<evidence type="ECO:0000256" key="17">
    <source>
        <dbReference type="SAM" id="Phobius"/>
    </source>
</evidence>
<keyword evidence="9 17" id="KW-0472">Membrane</keyword>
<evidence type="ECO:0000256" key="9">
    <source>
        <dbReference type="ARBA" id="ARBA00023136"/>
    </source>
</evidence>
<evidence type="ECO:0000256" key="6">
    <source>
        <dbReference type="ARBA" id="ARBA00022989"/>
    </source>
</evidence>
<feature type="transmembrane region" description="Helical" evidence="17">
    <location>
        <begin position="1144"/>
        <end position="1167"/>
    </location>
</feature>
<evidence type="ECO:0000256" key="10">
    <source>
        <dbReference type="ARBA" id="ARBA00023157"/>
    </source>
</evidence>
<dbReference type="Pfam" id="PF02191">
    <property type="entry name" value="OLF"/>
    <property type="match status" value="1"/>
</dbReference>
<evidence type="ECO:0000259" key="20">
    <source>
        <dbReference type="PROSITE" id="PS50227"/>
    </source>
</evidence>
<feature type="region of interest" description="Disordered" evidence="16">
    <location>
        <begin position="1485"/>
        <end position="1510"/>
    </location>
</feature>
<dbReference type="Pfam" id="PF02354">
    <property type="entry name" value="Latrophilin"/>
    <property type="match status" value="2"/>
</dbReference>
<keyword evidence="12" id="KW-0325">Glycoprotein</keyword>
<feature type="domain" description="G-protein coupled receptors family 2 profile 2" evidence="22">
    <location>
        <begin position="927"/>
        <end position="1168"/>
    </location>
</feature>
<evidence type="ECO:0000256" key="1">
    <source>
        <dbReference type="ARBA" id="ARBA00004651"/>
    </source>
</evidence>
<dbReference type="Gene3D" id="2.60.120.740">
    <property type="match status" value="1"/>
</dbReference>
<dbReference type="SUPFAM" id="SSF81321">
    <property type="entry name" value="Family A G protein-coupled receptor-like"/>
    <property type="match status" value="1"/>
</dbReference>
<keyword evidence="7" id="KW-0770">Synapse</keyword>
<evidence type="ECO:0000259" key="22">
    <source>
        <dbReference type="PROSITE" id="PS50261"/>
    </source>
</evidence>
<keyword evidence="11 25" id="KW-0675">Receptor</keyword>
<feature type="region of interest" description="Disordered" evidence="16">
    <location>
        <begin position="480"/>
        <end position="535"/>
    </location>
</feature>
<dbReference type="InterPro" id="IPR046338">
    <property type="entry name" value="GAIN_dom_sf"/>
</dbReference>
<keyword evidence="3" id="KW-0597">Phosphoprotein</keyword>
<evidence type="ECO:0000256" key="15">
    <source>
        <dbReference type="PROSITE-ProRule" id="PRU00446"/>
    </source>
</evidence>
<feature type="transmembrane region" description="Helical" evidence="17">
    <location>
        <begin position="1071"/>
        <end position="1094"/>
    </location>
</feature>
<dbReference type="Pfam" id="PF02793">
    <property type="entry name" value="HRM"/>
    <property type="match status" value="1"/>
</dbReference>
<reference evidence="24" key="1">
    <citation type="journal article" date="2022" name="J. Hered.">
        <title>A De Novo Chromosome-Level Genome Assembly of the White-Tailed Deer, Odocoileus Virginianus.</title>
        <authorList>
            <person name="London E.W."/>
            <person name="Roca A.L."/>
            <person name="Novakofski J.E."/>
            <person name="Mateus-Pinilla N.E."/>
        </authorList>
    </citation>
    <scope>NUCLEOTIDE SEQUENCE [LARGE SCALE GENOMIC DNA]</scope>
</reference>
<feature type="transmembrane region" description="Helical" evidence="17">
    <location>
        <begin position="929"/>
        <end position="952"/>
    </location>
</feature>
<dbReference type="InterPro" id="IPR003924">
    <property type="entry name" value="GPCR_2_latrophilin"/>
</dbReference>
<evidence type="ECO:0000256" key="8">
    <source>
        <dbReference type="ARBA" id="ARBA00023040"/>
    </source>
</evidence>
<accession>A0ABM4HFY7</accession>
<dbReference type="PROSITE" id="PS50228">
    <property type="entry name" value="SUEL_LECTIN"/>
    <property type="match status" value="1"/>
</dbReference>
<evidence type="ECO:0000256" key="2">
    <source>
        <dbReference type="ARBA" id="ARBA00022475"/>
    </source>
</evidence>
<feature type="chain" id="PRO_5046457081" evidence="18">
    <location>
        <begin position="20"/>
        <end position="1510"/>
    </location>
</feature>
<proteinExistence type="predicted"/>
<keyword evidence="24" id="KW-1185">Reference proteome</keyword>
<dbReference type="SMART" id="SM00284">
    <property type="entry name" value="OLF"/>
    <property type="match status" value="1"/>
</dbReference>
<organism evidence="24 25">
    <name type="scientific">Odocoileus virginianus</name>
    <name type="common">White-tailed deer</name>
    <dbReference type="NCBI Taxonomy" id="9874"/>
    <lineage>
        <taxon>Eukaryota</taxon>
        <taxon>Metazoa</taxon>
        <taxon>Chordata</taxon>
        <taxon>Craniata</taxon>
        <taxon>Vertebrata</taxon>
        <taxon>Euteleostomi</taxon>
        <taxon>Mammalia</taxon>
        <taxon>Eutheria</taxon>
        <taxon>Laurasiatheria</taxon>
        <taxon>Artiodactyla</taxon>
        <taxon>Ruminantia</taxon>
        <taxon>Pecora</taxon>
        <taxon>Cervidae</taxon>
        <taxon>Odocoileinae</taxon>
        <taxon>Odocoileus</taxon>
    </lineage>
</organism>
<feature type="transmembrane region" description="Helical" evidence="17">
    <location>
        <begin position="964"/>
        <end position="982"/>
    </location>
</feature>
<evidence type="ECO:0000256" key="11">
    <source>
        <dbReference type="ARBA" id="ARBA00023170"/>
    </source>
</evidence>
<dbReference type="Gene3D" id="4.10.1240.10">
    <property type="entry name" value="GPCR, family 2, extracellular hormone receptor domain"/>
    <property type="match status" value="1"/>
</dbReference>
<dbReference type="Gene3D" id="1.25.40.610">
    <property type="match status" value="1"/>
</dbReference>
<dbReference type="CDD" id="cd22846">
    <property type="entry name" value="Gal_Rha_Lectin_LPHN3"/>
    <property type="match status" value="1"/>
</dbReference>
<evidence type="ECO:0000256" key="7">
    <source>
        <dbReference type="ARBA" id="ARBA00023018"/>
    </source>
</evidence>
<feature type="transmembrane region" description="Helical" evidence="17">
    <location>
        <begin position="1031"/>
        <end position="1051"/>
    </location>
</feature>
<name>A0ABM4HFY7_ODOVR</name>
<feature type="domain" description="SUEL-type lectin" evidence="21">
    <location>
        <begin position="103"/>
        <end position="192"/>
    </location>
</feature>
<protein>
    <submittedName>
        <fullName evidence="25">Adhesion G protein-coupled receptor L3 isoform X20</fullName>
    </submittedName>
</protein>
<sequence>MWPSQLLVFMMLLAPIIHGGKHSERHPALASPLRHAERGPGGALPPRHLLQQPAAERATAHRGPGPRGASRGVRGPGAHGAQISAQAFSRAPIPMAVVRRELSCESYPIELRCPGTDVIMIESANYGRTDDKICDSDPAQMENIRCYLPDAYKIMSQRCNNRTQCAVVAGPDVFPDPCPGTYKYLEVQYECVPYKVEQKVFLCPGLLKGVYQSEHLFESDHQSGAWCKDPLQASDKIYYMPWTPYRTDTLTEYSSKDDFIAGRPTTTYKLPHRVDGTGFVVYDGALFFNKERTRNIVKFDLRTRIKSGEAIIANANYHDTSPYRWGGKSDIDLAVDENGLWVIYATEQNNGKIVISQLNPYTLRIEGTWDTAYDKRSASNAFMICGILYVVKSVYEDDDNEATGNKIDYIYNTDQSKDSLVDVPFPNSYQYIAAVDYNPRDNLLYVWNNYHVVKYSLDFGPLDSRSGQAHHGQVSYISPPIHLDSDLERPPVRGPLGTGTTTTSTTLRTTTWSPGRSTSPSVSGRRNRSTSTPSPAVEVLNDITTHLPSASPQIPALEENCEAVEAREIMWFKTRQGQMAKQPCPAGTIGVSTYLCLAPDGIWDPQGPDLSNCSSPWVNHITQKLKSGETAANIARELAEQTRNHLNAGDITYSVRAMDQLVGLLDVQLRNLTPGGKDSAARSLNKAMVETVNNLLQPQALNAWRDLTTSDQLRAATMLLDTVEESAFVLADNLLKTDIVRENTDNIQLEVARLSTEGNLEDLKFPENTGHGSTIQLSANTLKQNGRNGEIRVAFVLYNNLGPYLSTENASMKLGTEAMSTNHSVIVNSPVITAAINKEFSNKVYLADPVVFTVKHIKQSEENFNPNCSFWSYSKRTMTGYWSTQGCRLLTTNKTHTTCSCNHLTNFAVLMAHVEVKHGDAVHDLLLDVITWVGILLSLVCLLICIFTFCFFRGLQSDRNTIHKNLCISLFVAELLFLIGINRTDQPIACAVFAALLHFFFLAAFTWMFLEGVQLYIMLVEVFESEHSRRKYFYLVGYGMPALIVAVSAAVDYRSYGTDKVCWLRLDTYFIWSFIGPATLIIMLNVIFLGIALYKMFHHTAILKPESGCLDNIKSWVIGAIALLCLLGLTWAFGLMYINESTVIMAYLFTIFNSLQGMFIFIFHCVLQKKVRKEYGKCLRTHCCSGKSTESSIGSGKTSGSRTPGRYSTGSQSRIRRMWNDTVRKQSESSFITGDINSSASLNREGLLNNARDTSVMDTLPLNGNHGNSYSIASGEYLSNCVQIIDRGYNHNETALEKKILKELTSNYIPSYLNNHERSSEQNRNLMNKLVNNLGSGSEDDAIVLDDATSFNHEESLGLELIHEESDAPLLPPRVYSTENHQLHHYTRRRIPQDHSESFFPLLTNEHTEDLQSPHRDSLYTSMPALAGVPPADSVTTSTQTEPPPAKCGDAEDVYYKSMPNLGSRNHVHQLHTYYQLGRGSSDGFIVPPNKDGTPPEGSSKGPAHLVTSL</sequence>
<dbReference type="InterPro" id="IPR017981">
    <property type="entry name" value="GPCR_2-like_7TM"/>
</dbReference>
<feature type="domain" description="Olfactomedin-like" evidence="23">
    <location>
        <begin position="202"/>
        <end position="461"/>
    </location>
</feature>
<dbReference type="Pfam" id="PF02140">
    <property type="entry name" value="SUEL_Lectin"/>
    <property type="match status" value="1"/>
</dbReference>
<evidence type="ECO:0000256" key="18">
    <source>
        <dbReference type="SAM" id="SignalP"/>
    </source>
</evidence>
<dbReference type="InterPro" id="IPR036445">
    <property type="entry name" value="GPCR_2_extracell_dom_sf"/>
</dbReference>
<dbReference type="InterPro" id="IPR001879">
    <property type="entry name" value="GPCR_2_extracellular_dom"/>
</dbReference>
<keyword evidence="5 18" id="KW-0732">Signal</keyword>
<feature type="domain" description="G-protein coupled receptors family 2 profile 1" evidence="20">
    <location>
        <begin position="561"/>
        <end position="617"/>
    </location>
</feature>
<evidence type="ECO:0000259" key="19">
    <source>
        <dbReference type="PROSITE" id="PS50221"/>
    </source>
</evidence>
<dbReference type="InterPro" id="IPR043159">
    <property type="entry name" value="Lectin_gal-bd_sf"/>
</dbReference>
<evidence type="ECO:0000256" key="14">
    <source>
        <dbReference type="ARBA" id="ARBA00034109"/>
    </source>
</evidence>
<feature type="compositionally biased region" description="Polar residues" evidence="16">
    <location>
        <begin position="517"/>
        <end position="534"/>
    </location>
</feature>
<reference evidence="25" key="2">
    <citation type="submission" date="2025-08" db="UniProtKB">
        <authorList>
            <consortium name="RefSeq"/>
        </authorList>
    </citation>
    <scope>IDENTIFICATION</scope>
    <source>
        <tissue evidence="25">Tongue muscle</tissue>
    </source>
</reference>
<gene>
    <name evidence="25" type="primary">ADGRL3</name>
</gene>
<keyword evidence="2" id="KW-1003">Cell membrane</keyword>
<dbReference type="PANTHER" id="PTHR12011">
    <property type="entry name" value="ADHESION G-PROTEIN COUPLED RECEPTOR"/>
    <property type="match status" value="1"/>
</dbReference>
<dbReference type="InterPro" id="IPR003112">
    <property type="entry name" value="Olfac-like_dom"/>
</dbReference>
<keyword evidence="8" id="KW-0297">G-protein coupled receptor</keyword>
<dbReference type="RefSeq" id="XP_070314476.1">
    <property type="nucleotide sequence ID" value="XM_070458375.1"/>
</dbReference>
<evidence type="ECO:0000259" key="21">
    <source>
        <dbReference type="PROSITE" id="PS50228"/>
    </source>
</evidence>
<dbReference type="PROSITE" id="PS50221">
    <property type="entry name" value="GAIN_B"/>
    <property type="match status" value="1"/>
</dbReference>
<evidence type="ECO:0000259" key="23">
    <source>
        <dbReference type="PROSITE" id="PS51132"/>
    </source>
</evidence>
<dbReference type="PRINTS" id="PR00249">
    <property type="entry name" value="GPCRSECRETIN"/>
</dbReference>
<dbReference type="SMART" id="SM00008">
    <property type="entry name" value="HormR"/>
    <property type="match status" value="1"/>
</dbReference>
<dbReference type="PROSITE" id="PS50227">
    <property type="entry name" value="G_PROTEIN_RECEP_F2_3"/>
    <property type="match status" value="1"/>
</dbReference>
<keyword evidence="10 15" id="KW-1015">Disulfide bond</keyword>
<dbReference type="PRINTS" id="PR01444">
    <property type="entry name" value="LATROPHILIN"/>
</dbReference>
<dbReference type="PROSITE" id="PS51132">
    <property type="entry name" value="OLF"/>
    <property type="match status" value="1"/>
</dbReference>
<dbReference type="Gene3D" id="2.60.220.50">
    <property type="match status" value="1"/>
</dbReference>
<dbReference type="InterPro" id="IPR032471">
    <property type="entry name" value="AGRL2-4_GAIN_subdom_A"/>
</dbReference>
<feature type="domain" description="GAIN-B" evidence="19">
    <location>
        <begin position="738"/>
        <end position="917"/>
    </location>
</feature>
<dbReference type="InterPro" id="IPR000922">
    <property type="entry name" value="Lectin_gal-bd_dom"/>
</dbReference>
<dbReference type="Pfam" id="PF16489">
    <property type="entry name" value="GAIN"/>
    <property type="match status" value="1"/>
</dbReference>
<keyword evidence="13" id="KW-0807">Transducer</keyword>